<feature type="domain" description="DUF6701" evidence="2">
    <location>
        <begin position="730"/>
        <end position="1300"/>
    </location>
</feature>
<evidence type="ECO:0000313" key="4">
    <source>
        <dbReference type="Proteomes" id="UP000273252"/>
    </source>
</evidence>
<dbReference type="RefSeq" id="WP_120031699.1">
    <property type="nucleotide sequence ID" value="NZ_QVMU01000010.1"/>
</dbReference>
<gene>
    <name evidence="3" type="ORF">DZ860_12365</name>
</gene>
<evidence type="ECO:0000256" key="1">
    <source>
        <dbReference type="SAM" id="SignalP"/>
    </source>
</evidence>
<dbReference type="OrthoDB" id="9790247at2"/>
<feature type="signal peptide" evidence="1">
    <location>
        <begin position="1"/>
        <end position="19"/>
    </location>
</feature>
<dbReference type="EMBL" id="QVMU01000010">
    <property type="protein sequence ID" value="RJX70689.1"/>
    <property type="molecule type" value="Genomic_DNA"/>
</dbReference>
<reference evidence="3 4" key="1">
    <citation type="submission" date="2018-08" db="EMBL/GenBank/DDBJ databases">
        <title>Vibrio isolated from the Eastern China Marginal Seas.</title>
        <authorList>
            <person name="Li Y."/>
        </authorList>
    </citation>
    <scope>NUCLEOTIDE SEQUENCE [LARGE SCALE GENOMIC DNA]</scope>
    <source>
        <strain evidence="3 4">BEI233</strain>
    </source>
</reference>
<dbReference type="InterPro" id="IPR046524">
    <property type="entry name" value="DUF6701"/>
</dbReference>
<keyword evidence="4" id="KW-1185">Reference proteome</keyword>
<evidence type="ECO:0000313" key="3">
    <source>
        <dbReference type="EMBL" id="RJX70689.1"/>
    </source>
</evidence>
<name>A0A3A6R3R2_9VIBR</name>
<feature type="chain" id="PRO_5017241580" description="DUF6701 domain-containing protein" evidence="1">
    <location>
        <begin position="20"/>
        <end position="1306"/>
    </location>
</feature>
<comment type="caution">
    <text evidence="3">The sequence shown here is derived from an EMBL/GenBank/DDBJ whole genome shotgun (WGS) entry which is preliminary data.</text>
</comment>
<keyword evidence="1" id="KW-0732">Signal</keyword>
<dbReference type="Proteomes" id="UP000273252">
    <property type="component" value="Unassembled WGS sequence"/>
</dbReference>
<accession>A0A3A6R3R2</accession>
<protein>
    <recommendedName>
        <fullName evidence="2">DUF6701 domain-containing protein</fullName>
    </recommendedName>
</protein>
<evidence type="ECO:0000259" key="2">
    <source>
        <dbReference type="Pfam" id="PF20419"/>
    </source>
</evidence>
<organism evidence="3 4">
    <name type="scientific">Vibrio sinensis</name>
    <dbReference type="NCBI Taxonomy" id="2302434"/>
    <lineage>
        <taxon>Bacteria</taxon>
        <taxon>Pseudomonadati</taxon>
        <taxon>Pseudomonadota</taxon>
        <taxon>Gammaproteobacteria</taxon>
        <taxon>Vibrionales</taxon>
        <taxon>Vibrionaceae</taxon>
        <taxon>Vibrio</taxon>
    </lineage>
</organism>
<dbReference type="Pfam" id="PF20419">
    <property type="entry name" value="DUF6701"/>
    <property type="match status" value="1"/>
</dbReference>
<proteinExistence type="predicted"/>
<sequence length="1306" mass="144510">MNRWIGILVCLLWSSVSFANELSNSNSASVIKSSGSKLTGSNYEFGVLKNKQCNNGCEIKFNKTYHNPVVFLMASVDGANSEYSYPTKLSIYNVTTNGATIYSDAMPNHYYADKMQSIYYMVSDPGKLTFFDHKNNKKIVEVGVVETNRDQYKGQSGYHARYSWSNVRYGISHYSQPVVLAQIQKRNNNHNYWVSSALSNVNSSSFNIAIERGRQGSLPSWVTEKIAYIAAPQFHGFNDSKDTKVEFYRPHDDFDQEADDGRTPIENSCYENRIKTKNVYSEFGVITNKQTRNGPDGGWLRYCQQRSSDTKSGFSFAFDEDNVRNRSHGADEYVGYLAFESNAKPLPPSDIDICKYVPDVAQTNDYVRDSTGVLKPNGALSVSDKSTIELKTSNILSFGSSSSSDSCDYGQGKEKCVISKDKTYDGFPFQLNTLTDFDNSQFHCNGECTLASGKYNQVRVGQDAKLTLSGDYYEINELVFEQNAQLLLKNDTQINYNRIFFYGNNILINENSIHKLLFLGHGYYSGFYINNKKNNNIKINAYIHISSLSSGFYVGENNNNNVFTGGITAKEINFLKSNSKIIAGEFNCPPPVESKIARIDIIPNNYHLTCDDTEKVYVVAYDQSGAQLYDVGDDVVSLTTPTPGKMAISSLDFNTTDGRYEFSVDKKDNKYESVVVNATLQSNTSVSDSSNVLFTPLKFEINEGAELELIAGKPATFAIKALACSSGKPVTTNYEKTLNEINISSSSFTPGNWTDNRTKLSFNAPFVSGIAEASLTFNDAGKFTGSLTDTIQCSDFGADIDGCPIEDKKKIAGDFSFKARPWTFAICDSNTGALPQGNIINKDSARFVAAGEKFATNVLPIRWMANQSSPIETANNYCDSRLVTQNFFLGQGESAGAELIDVVLTHDVAEPAGKEKGVLSGNTSKAYTDSVSKNNHYYQFSDLDWSEVGVLKLTAAASAPYFGMNIDLGYRDIGRFYPDHFAIRTSEFLPQSGLGSTAYMAQPYQSAKVYVEAFAKEVSTQALKNYHWFDPQLTVDFELIQDTKVPNQLILNTSSGRWVEDSGNSAWVVTDTDSSVTREVKKLTPLKTIPNGPLNTSDDKAIETKYALGLTGIVDPATFIVEGEAVLQQDLPTQPQAHYGRMSLGSVGGTAGSEFGVPLRTEYWDGERFTLADNDNQSQVISNDDYLCKETLWLDDGMSAPTNSSLIGSDPVEEVVDGEFDKLKAKADSTNSAIREQVRFWMRMAASSPQQSLDSVDCGSSYLEQPWLQYNWRGQGDEDPSTAVTFGIYRGNDKIIFRGESGVMGQ</sequence>